<dbReference type="EMBL" id="KF900355">
    <property type="protein sequence ID" value="AIE92015.1"/>
    <property type="molecule type" value="Genomic_DNA"/>
</dbReference>
<dbReference type="GO" id="GO:0016874">
    <property type="term" value="F:ligase activity"/>
    <property type="evidence" value="ECO:0007669"/>
    <property type="project" value="UniProtKB-KW"/>
</dbReference>
<sequence length="128" mass="14143">MSSLNIIDLGLTEYQRALQIQKTLVKERLDNSTPDTLLLVEHPHVVTLGKQTSPNDVLDNSIPIVKVDRGGSATYHGPGQLVGYIIMDLKSKGISVPVLISKIHEIIILTLDELDITAKREKMTQEFG</sequence>
<dbReference type="PANTHER" id="PTHR10993">
    <property type="entry name" value="OCTANOYLTRANSFERASE"/>
    <property type="match status" value="1"/>
</dbReference>
<reference evidence="6" key="1">
    <citation type="journal article" date="2014" name="Genome Biol. Evol.">
        <title>Pangenome evidence for extensive interdomain horizontal transfer affecting lineage core and shell genes in uncultured planktonic thaumarchaeota and euryarchaeota.</title>
        <authorList>
            <person name="Deschamps P."/>
            <person name="Zivanovic Y."/>
            <person name="Moreira D."/>
            <person name="Rodriguez-Valera F."/>
            <person name="Lopez-Garcia P."/>
        </authorList>
    </citation>
    <scope>NUCLEOTIDE SEQUENCE</scope>
</reference>
<keyword evidence="4 6" id="KW-0012">Acyltransferase</keyword>
<dbReference type="PANTHER" id="PTHR10993:SF7">
    <property type="entry name" value="LIPOYLTRANSFERASE 2, MITOCHONDRIAL-RELATED"/>
    <property type="match status" value="1"/>
</dbReference>
<evidence type="ECO:0000256" key="2">
    <source>
        <dbReference type="ARBA" id="ARBA00012334"/>
    </source>
</evidence>
<dbReference type="PROSITE" id="PS51733">
    <property type="entry name" value="BPL_LPL_CATALYTIC"/>
    <property type="match status" value="1"/>
</dbReference>
<dbReference type="InterPro" id="IPR000544">
    <property type="entry name" value="Octanoyltransferase"/>
</dbReference>
<dbReference type="InterPro" id="IPR020605">
    <property type="entry name" value="Octanoyltransferase_CS"/>
</dbReference>
<evidence type="ECO:0000256" key="4">
    <source>
        <dbReference type="ARBA" id="ARBA00023315"/>
    </source>
</evidence>
<dbReference type="GO" id="GO:0009249">
    <property type="term" value="P:protein lipoylation"/>
    <property type="evidence" value="ECO:0007669"/>
    <property type="project" value="InterPro"/>
</dbReference>
<keyword evidence="3 6" id="KW-0808">Transferase</keyword>
<accession>A0A075FKH8</accession>
<comment type="pathway">
    <text evidence="1">Protein modification; protein lipoylation via endogenous pathway; protein N(6)-(lipoyl)lysine from octanoyl-[acyl-carrier-protein]: step 1/2.</text>
</comment>
<protein>
    <recommendedName>
        <fullName evidence="2">lipoyl(octanoyl) transferase</fullName>
        <ecNumber evidence="2">2.3.1.181</ecNumber>
    </recommendedName>
</protein>
<organism evidence="6">
    <name type="scientific">uncultured marine thaumarchaeote AD1000_19_G07</name>
    <dbReference type="NCBI Taxonomy" id="1455897"/>
    <lineage>
        <taxon>Archaea</taxon>
        <taxon>Nitrososphaerota</taxon>
        <taxon>environmental samples</taxon>
    </lineage>
</organism>
<keyword evidence="6" id="KW-0436">Ligase</keyword>
<feature type="domain" description="BPL/LPL catalytic" evidence="5">
    <location>
        <begin position="31"/>
        <end position="128"/>
    </location>
</feature>
<dbReference type="GO" id="GO:0033819">
    <property type="term" value="F:lipoyl(octanoyl) transferase activity"/>
    <property type="evidence" value="ECO:0007669"/>
    <property type="project" value="UniProtKB-EC"/>
</dbReference>
<dbReference type="InterPro" id="IPR045864">
    <property type="entry name" value="aa-tRNA-synth_II/BPL/LPL"/>
</dbReference>
<name>A0A075FKH8_9ARCH</name>
<gene>
    <name evidence="6" type="primary">lipB</name>
</gene>
<dbReference type="AlphaFoldDB" id="A0A075FKH8"/>
<dbReference type="SUPFAM" id="SSF55681">
    <property type="entry name" value="Class II aaRS and biotin synthetases"/>
    <property type="match status" value="1"/>
</dbReference>
<dbReference type="PROSITE" id="PS01313">
    <property type="entry name" value="LIPB"/>
    <property type="match status" value="1"/>
</dbReference>
<evidence type="ECO:0000313" key="6">
    <source>
        <dbReference type="EMBL" id="AIE92015.1"/>
    </source>
</evidence>
<dbReference type="InterPro" id="IPR004143">
    <property type="entry name" value="BPL_LPL_catalytic"/>
</dbReference>
<dbReference type="Gene3D" id="3.30.930.10">
    <property type="entry name" value="Bira Bifunctional Protein, Domain 2"/>
    <property type="match status" value="1"/>
</dbReference>
<dbReference type="PIRSF" id="PIRSF016262">
    <property type="entry name" value="LPLase"/>
    <property type="match status" value="1"/>
</dbReference>
<proteinExistence type="predicted"/>
<evidence type="ECO:0000256" key="3">
    <source>
        <dbReference type="ARBA" id="ARBA00022679"/>
    </source>
</evidence>
<dbReference type="EC" id="2.3.1.181" evidence="2"/>
<dbReference type="UniPathway" id="UPA00538">
    <property type="reaction ID" value="UER00592"/>
</dbReference>
<evidence type="ECO:0000256" key="1">
    <source>
        <dbReference type="ARBA" id="ARBA00004821"/>
    </source>
</evidence>
<evidence type="ECO:0000259" key="5">
    <source>
        <dbReference type="PROSITE" id="PS51733"/>
    </source>
</evidence>
<dbReference type="Pfam" id="PF21948">
    <property type="entry name" value="LplA-B_cat"/>
    <property type="match status" value="1"/>
</dbReference>